<accession>A0AAN8UW50</accession>
<name>A0AAN8UW50_9MAGN</name>
<dbReference type="InterPro" id="IPR050568">
    <property type="entry name" value="Transcr_DNA_Rep_Reg"/>
</dbReference>
<dbReference type="InterPro" id="IPR003958">
    <property type="entry name" value="CBFA_NFYB_domain"/>
</dbReference>
<dbReference type="Proteomes" id="UP001370490">
    <property type="component" value="Unassembled WGS sequence"/>
</dbReference>
<dbReference type="Pfam" id="PF00808">
    <property type="entry name" value="CBFD_NFYB_HMF"/>
    <property type="match status" value="1"/>
</dbReference>
<reference evidence="5 6" key="1">
    <citation type="submission" date="2023-12" db="EMBL/GenBank/DDBJ databases">
        <title>A high-quality genome assembly for Dillenia turbinata (Dilleniales).</title>
        <authorList>
            <person name="Chanderbali A."/>
        </authorList>
    </citation>
    <scope>NUCLEOTIDE SEQUENCE [LARGE SCALE GENOMIC DNA]</scope>
    <source>
        <strain evidence="5">LSX21</strain>
        <tissue evidence="5">Leaf</tissue>
    </source>
</reference>
<evidence type="ECO:0000256" key="3">
    <source>
        <dbReference type="SAM" id="MobiDB-lite"/>
    </source>
</evidence>
<dbReference type="InterPro" id="IPR009072">
    <property type="entry name" value="Histone-fold"/>
</dbReference>
<comment type="subcellular location">
    <subcellularLocation>
        <location evidence="1">Nucleus</location>
    </subcellularLocation>
</comment>
<dbReference type="SUPFAM" id="SSF47113">
    <property type="entry name" value="Histone-fold"/>
    <property type="match status" value="1"/>
</dbReference>
<keyword evidence="2" id="KW-0539">Nucleus</keyword>
<evidence type="ECO:0000256" key="2">
    <source>
        <dbReference type="ARBA" id="ARBA00023242"/>
    </source>
</evidence>
<protein>
    <submittedName>
        <fullName evidence="5">Transcription factor CBF/NF-Y/archaeal histone domain</fullName>
    </submittedName>
</protein>
<dbReference type="PANTHER" id="PTHR10252:SF54">
    <property type="entry name" value="CHROMATIN ACCESSIBILITY COMPLEX PROTEIN 1"/>
    <property type="match status" value="1"/>
</dbReference>
<dbReference type="Gene3D" id="1.10.20.10">
    <property type="entry name" value="Histone, subunit A"/>
    <property type="match status" value="1"/>
</dbReference>
<evidence type="ECO:0000313" key="5">
    <source>
        <dbReference type="EMBL" id="KAK6924173.1"/>
    </source>
</evidence>
<organism evidence="5 6">
    <name type="scientific">Dillenia turbinata</name>
    <dbReference type="NCBI Taxonomy" id="194707"/>
    <lineage>
        <taxon>Eukaryota</taxon>
        <taxon>Viridiplantae</taxon>
        <taxon>Streptophyta</taxon>
        <taxon>Embryophyta</taxon>
        <taxon>Tracheophyta</taxon>
        <taxon>Spermatophyta</taxon>
        <taxon>Magnoliopsida</taxon>
        <taxon>eudicotyledons</taxon>
        <taxon>Gunneridae</taxon>
        <taxon>Pentapetalae</taxon>
        <taxon>Dilleniales</taxon>
        <taxon>Dilleniaceae</taxon>
        <taxon>Dillenia</taxon>
    </lineage>
</organism>
<dbReference type="GO" id="GO:0006355">
    <property type="term" value="P:regulation of DNA-templated transcription"/>
    <property type="evidence" value="ECO:0007669"/>
    <property type="project" value="TreeGrafter"/>
</dbReference>
<dbReference type="PANTHER" id="PTHR10252">
    <property type="entry name" value="HISTONE-LIKE TRANSCRIPTION FACTOR CCAAT-RELATED"/>
    <property type="match status" value="1"/>
</dbReference>
<evidence type="ECO:0000313" key="6">
    <source>
        <dbReference type="Proteomes" id="UP001370490"/>
    </source>
</evidence>
<keyword evidence="6" id="KW-1185">Reference proteome</keyword>
<dbReference type="GO" id="GO:0046982">
    <property type="term" value="F:protein heterodimerization activity"/>
    <property type="evidence" value="ECO:0007669"/>
    <property type="project" value="InterPro"/>
</dbReference>
<dbReference type="EMBL" id="JBAMMX010000017">
    <property type="protein sequence ID" value="KAK6924173.1"/>
    <property type="molecule type" value="Genomic_DNA"/>
</dbReference>
<sequence length="145" mass="16560">MAEQEENTIESETLQPEFPLSKVKRLIKLDREINKINSDALHLITCSSQLFLHFLAERSAEIAISKKRRTIKLEHLRAAVKNHQPTNDFLLDSLPSPPPPPPPDRDGADHRRIRAVEKQVPEGTRRIEDFFRRPVAVGETEDPNG</sequence>
<evidence type="ECO:0000259" key="4">
    <source>
        <dbReference type="Pfam" id="PF00808"/>
    </source>
</evidence>
<dbReference type="CDD" id="cd22929">
    <property type="entry name" value="HFD_POLE4-like"/>
    <property type="match status" value="1"/>
</dbReference>
<dbReference type="GO" id="GO:0005634">
    <property type="term" value="C:nucleus"/>
    <property type="evidence" value="ECO:0007669"/>
    <property type="project" value="UniProtKB-SubCell"/>
</dbReference>
<comment type="caution">
    <text evidence="5">The sequence shown here is derived from an EMBL/GenBank/DDBJ whole genome shotgun (WGS) entry which is preliminary data.</text>
</comment>
<feature type="region of interest" description="Disordered" evidence="3">
    <location>
        <begin position="84"/>
        <end position="111"/>
    </location>
</feature>
<dbReference type="GO" id="GO:0000976">
    <property type="term" value="F:transcription cis-regulatory region binding"/>
    <property type="evidence" value="ECO:0007669"/>
    <property type="project" value="TreeGrafter"/>
</dbReference>
<gene>
    <name evidence="5" type="ORF">RJ641_010373</name>
</gene>
<dbReference type="AlphaFoldDB" id="A0AAN8UW50"/>
<evidence type="ECO:0000256" key="1">
    <source>
        <dbReference type="ARBA" id="ARBA00004123"/>
    </source>
</evidence>
<feature type="domain" description="Transcription factor CBF/NF-Y/archaeal histone" evidence="4">
    <location>
        <begin position="17"/>
        <end position="80"/>
    </location>
</feature>
<proteinExistence type="predicted"/>